<evidence type="ECO:0000259" key="10">
    <source>
        <dbReference type="PROSITE" id="PS50157"/>
    </source>
</evidence>
<sequence length="434" mass="48454">MAFSPQSSLSSADSDIEAPPPRPPSTGTKRAASIAFSDHSPTSTHHPRRRPPPPQPGNQLNFHDYDDHHHIHQHATSLSEISSDTSGSVPGSPRDHHNDDGEFTEQVTVCRWAGCNADLGNMDDLVKHIHDDHIGSRKAKYACEWDDCSRKGMTHASGYALRAHMRSHTREKPFYCTLPECDRSFTRSDALAKHMRTVHETEALRPSDPIPKSHPNHPQNIANTAYADALFRRQSKAINTNSNGDGSFRVMQLSTPATHSSSLNGHISIKPTISTANIVTKQESDSDAENDLSKINSNRKSYYLSTDPFSPEDETHRPPRELYKYLKQKLKWAQAANDNLQRELEMYTKRRREAWVKKELLLERCVKMELGQDIGAVSIFWEKGKTVRGAGGVGPEDEEMKEVDDGHDEGEKGGVGDEDGDGEVGEDEYATEEE</sequence>
<feature type="compositionally biased region" description="Acidic residues" evidence="9">
    <location>
        <begin position="416"/>
        <end position="434"/>
    </location>
</feature>
<dbReference type="SMART" id="SM00355">
    <property type="entry name" value="ZnF_C2H2"/>
    <property type="match status" value="3"/>
</dbReference>
<dbReference type="Proteomes" id="UP000267821">
    <property type="component" value="Unassembled WGS sequence"/>
</dbReference>
<evidence type="ECO:0000256" key="5">
    <source>
        <dbReference type="ARBA" id="ARBA00022833"/>
    </source>
</evidence>
<reference evidence="11 12" key="1">
    <citation type="journal article" date="2018" name="Nat. Ecol. Evol.">
        <title>Pezizomycetes genomes reveal the molecular basis of ectomycorrhizal truffle lifestyle.</title>
        <authorList>
            <person name="Murat C."/>
            <person name="Payen T."/>
            <person name="Noel B."/>
            <person name="Kuo A."/>
            <person name="Morin E."/>
            <person name="Chen J."/>
            <person name="Kohler A."/>
            <person name="Krizsan K."/>
            <person name="Balestrini R."/>
            <person name="Da Silva C."/>
            <person name="Montanini B."/>
            <person name="Hainaut M."/>
            <person name="Levati E."/>
            <person name="Barry K.W."/>
            <person name="Belfiori B."/>
            <person name="Cichocki N."/>
            <person name="Clum A."/>
            <person name="Dockter R.B."/>
            <person name="Fauchery L."/>
            <person name="Guy J."/>
            <person name="Iotti M."/>
            <person name="Le Tacon F."/>
            <person name="Lindquist E.A."/>
            <person name="Lipzen A."/>
            <person name="Malagnac F."/>
            <person name="Mello A."/>
            <person name="Molinier V."/>
            <person name="Miyauchi S."/>
            <person name="Poulain J."/>
            <person name="Riccioni C."/>
            <person name="Rubini A."/>
            <person name="Sitrit Y."/>
            <person name="Splivallo R."/>
            <person name="Traeger S."/>
            <person name="Wang M."/>
            <person name="Zifcakova L."/>
            <person name="Wipf D."/>
            <person name="Zambonelli A."/>
            <person name="Paolocci F."/>
            <person name="Nowrousian M."/>
            <person name="Ottonello S."/>
            <person name="Baldrian P."/>
            <person name="Spatafora J.W."/>
            <person name="Henrissat B."/>
            <person name="Nagy L.G."/>
            <person name="Aury J.M."/>
            <person name="Wincker P."/>
            <person name="Grigoriev I.V."/>
            <person name="Bonfante P."/>
            <person name="Martin F.M."/>
        </authorList>
    </citation>
    <scope>NUCLEOTIDE SEQUENCE [LARGE SCALE GENOMIC DNA]</scope>
    <source>
        <strain evidence="11 12">ATCC MYA-4762</strain>
    </source>
</reference>
<dbReference type="STRING" id="1051890.A0A3N4M024"/>
<dbReference type="PROSITE" id="PS50157">
    <property type="entry name" value="ZINC_FINGER_C2H2_2"/>
    <property type="match status" value="2"/>
</dbReference>
<dbReference type="PANTHER" id="PTHR45718">
    <property type="entry name" value="TRANSCRIPTIONAL ACTIVATOR CUBITUS INTERRUPTUS"/>
    <property type="match status" value="1"/>
</dbReference>
<evidence type="ECO:0000256" key="8">
    <source>
        <dbReference type="SAM" id="Coils"/>
    </source>
</evidence>
<proteinExistence type="predicted"/>
<feature type="region of interest" description="Disordered" evidence="9">
    <location>
        <begin position="1"/>
        <end position="101"/>
    </location>
</feature>
<dbReference type="GO" id="GO:0005634">
    <property type="term" value="C:nucleus"/>
    <property type="evidence" value="ECO:0007669"/>
    <property type="project" value="UniProtKB-SubCell"/>
</dbReference>
<keyword evidence="4 7" id="KW-0863">Zinc-finger</keyword>
<dbReference type="InterPro" id="IPR013087">
    <property type="entry name" value="Znf_C2H2_type"/>
</dbReference>
<comment type="subcellular location">
    <subcellularLocation>
        <location evidence="1">Nucleus</location>
    </subcellularLocation>
</comment>
<dbReference type="PROSITE" id="PS00028">
    <property type="entry name" value="ZINC_FINGER_C2H2_1"/>
    <property type="match status" value="2"/>
</dbReference>
<dbReference type="EMBL" id="ML121529">
    <property type="protein sequence ID" value="RPB28407.1"/>
    <property type="molecule type" value="Genomic_DNA"/>
</dbReference>
<keyword evidence="12" id="KW-1185">Reference proteome</keyword>
<keyword evidence="8" id="KW-0175">Coiled coil</keyword>
<dbReference type="GO" id="GO:0000978">
    <property type="term" value="F:RNA polymerase II cis-regulatory region sequence-specific DNA binding"/>
    <property type="evidence" value="ECO:0007669"/>
    <property type="project" value="TreeGrafter"/>
</dbReference>
<evidence type="ECO:0000313" key="12">
    <source>
        <dbReference type="Proteomes" id="UP000267821"/>
    </source>
</evidence>
<evidence type="ECO:0000256" key="6">
    <source>
        <dbReference type="ARBA" id="ARBA00023242"/>
    </source>
</evidence>
<accession>A0A3N4M024</accession>
<dbReference type="GO" id="GO:0008270">
    <property type="term" value="F:zinc ion binding"/>
    <property type="evidence" value="ECO:0007669"/>
    <property type="project" value="UniProtKB-KW"/>
</dbReference>
<dbReference type="Pfam" id="PF00096">
    <property type="entry name" value="zf-C2H2"/>
    <property type="match status" value="1"/>
</dbReference>
<dbReference type="Gene3D" id="3.30.160.60">
    <property type="entry name" value="Classic Zinc Finger"/>
    <property type="match status" value="3"/>
</dbReference>
<evidence type="ECO:0000256" key="7">
    <source>
        <dbReference type="PROSITE-ProRule" id="PRU00042"/>
    </source>
</evidence>
<dbReference type="OrthoDB" id="3214149at2759"/>
<dbReference type="InParanoid" id="A0A3N4M024"/>
<dbReference type="InterPro" id="IPR043359">
    <property type="entry name" value="GLI-like"/>
</dbReference>
<name>A0A3N4M024_9PEZI</name>
<keyword evidence="2" id="KW-0479">Metal-binding</keyword>
<evidence type="ECO:0000256" key="3">
    <source>
        <dbReference type="ARBA" id="ARBA00022737"/>
    </source>
</evidence>
<evidence type="ECO:0000256" key="4">
    <source>
        <dbReference type="ARBA" id="ARBA00022771"/>
    </source>
</evidence>
<keyword evidence="3" id="KW-0677">Repeat</keyword>
<feature type="compositionally biased region" description="Polar residues" evidence="9">
    <location>
        <begin position="75"/>
        <end position="89"/>
    </location>
</feature>
<dbReference type="FunFam" id="3.30.160.60:FF:000031">
    <property type="entry name" value="GLI family zinc finger 3"/>
    <property type="match status" value="1"/>
</dbReference>
<feature type="region of interest" description="Disordered" evidence="9">
    <location>
        <begin position="387"/>
        <end position="434"/>
    </location>
</feature>
<feature type="domain" description="C2H2-type" evidence="10">
    <location>
        <begin position="141"/>
        <end position="173"/>
    </location>
</feature>
<feature type="domain" description="C2H2-type" evidence="10">
    <location>
        <begin position="174"/>
        <end position="204"/>
    </location>
</feature>
<dbReference type="PANTHER" id="PTHR45718:SF4">
    <property type="entry name" value="TRANSCRIPTIONAL ACTIVATOR CUBITUS INTERRUPTUS"/>
    <property type="match status" value="1"/>
</dbReference>
<dbReference type="FunFam" id="3.30.160.60:FF:000201">
    <property type="entry name" value="C2H2 finger domain protein (Gli3)"/>
    <property type="match status" value="1"/>
</dbReference>
<organism evidence="11 12">
    <name type="scientific">Terfezia boudieri ATCC MYA-4762</name>
    <dbReference type="NCBI Taxonomy" id="1051890"/>
    <lineage>
        <taxon>Eukaryota</taxon>
        <taxon>Fungi</taxon>
        <taxon>Dikarya</taxon>
        <taxon>Ascomycota</taxon>
        <taxon>Pezizomycotina</taxon>
        <taxon>Pezizomycetes</taxon>
        <taxon>Pezizales</taxon>
        <taxon>Pezizaceae</taxon>
        <taxon>Terfezia</taxon>
    </lineage>
</organism>
<dbReference type="InterPro" id="IPR036236">
    <property type="entry name" value="Znf_C2H2_sf"/>
</dbReference>
<dbReference type="GO" id="GO:0000981">
    <property type="term" value="F:DNA-binding transcription factor activity, RNA polymerase II-specific"/>
    <property type="evidence" value="ECO:0007669"/>
    <property type="project" value="TreeGrafter"/>
</dbReference>
<keyword evidence="6" id="KW-0539">Nucleus</keyword>
<dbReference type="SUPFAM" id="SSF57667">
    <property type="entry name" value="beta-beta-alpha zinc fingers"/>
    <property type="match status" value="2"/>
</dbReference>
<dbReference type="AlphaFoldDB" id="A0A3N4M024"/>
<keyword evidence="5" id="KW-0862">Zinc</keyword>
<gene>
    <name evidence="11" type="ORF">L211DRAFT_382029</name>
</gene>
<evidence type="ECO:0000313" key="11">
    <source>
        <dbReference type="EMBL" id="RPB28407.1"/>
    </source>
</evidence>
<evidence type="ECO:0000256" key="2">
    <source>
        <dbReference type="ARBA" id="ARBA00022723"/>
    </source>
</evidence>
<evidence type="ECO:0000256" key="9">
    <source>
        <dbReference type="SAM" id="MobiDB-lite"/>
    </source>
</evidence>
<evidence type="ECO:0000256" key="1">
    <source>
        <dbReference type="ARBA" id="ARBA00004123"/>
    </source>
</evidence>
<feature type="compositionally biased region" description="Acidic residues" evidence="9">
    <location>
        <begin position="395"/>
        <end position="408"/>
    </location>
</feature>
<protein>
    <recommendedName>
        <fullName evidence="10">C2H2-type domain-containing protein</fullName>
    </recommendedName>
</protein>
<feature type="compositionally biased region" description="Low complexity" evidence="9">
    <location>
        <begin position="1"/>
        <end position="13"/>
    </location>
</feature>
<feature type="coiled-coil region" evidence="8">
    <location>
        <begin position="323"/>
        <end position="350"/>
    </location>
</feature>